<gene>
    <name evidence="1" type="ORF">JG688_00002202</name>
</gene>
<protein>
    <submittedName>
        <fullName evidence="1">Uncharacterized protein</fullName>
    </submittedName>
</protein>
<sequence>MVSATNAVAEDVLETAVKAQEGDELCCVVYPNLPSFHDPFVKRLPRELQKIINHSRPMIATLAVEYARAHPYNTGLELVEYKDGMAQELADDFLVNFDIIPKSSAKVSCSWLPDIRKKEVSSRPIGDFSHLCASESFQLWLRDLDCPVLDINGTEP</sequence>
<organism evidence="1 2">
    <name type="scientific">Phytophthora aleatoria</name>
    <dbReference type="NCBI Taxonomy" id="2496075"/>
    <lineage>
        <taxon>Eukaryota</taxon>
        <taxon>Sar</taxon>
        <taxon>Stramenopiles</taxon>
        <taxon>Oomycota</taxon>
        <taxon>Peronosporomycetes</taxon>
        <taxon>Peronosporales</taxon>
        <taxon>Peronosporaceae</taxon>
        <taxon>Phytophthora</taxon>
    </lineage>
</organism>
<comment type="caution">
    <text evidence="1">The sequence shown here is derived from an EMBL/GenBank/DDBJ whole genome shotgun (WGS) entry which is preliminary data.</text>
</comment>
<name>A0A8J5J5X0_9STRA</name>
<evidence type="ECO:0000313" key="2">
    <source>
        <dbReference type="Proteomes" id="UP000709295"/>
    </source>
</evidence>
<reference evidence="1" key="1">
    <citation type="submission" date="2021-01" db="EMBL/GenBank/DDBJ databases">
        <title>Phytophthora aleatoria, a newly-described species from Pinus radiata is distinct from Phytophthora cactorum isolates based on comparative genomics.</title>
        <authorList>
            <person name="Mcdougal R."/>
            <person name="Panda P."/>
            <person name="Williams N."/>
            <person name="Studholme D.J."/>
        </authorList>
    </citation>
    <scope>NUCLEOTIDE SEQUENCE</scope>
    <source>
        <strain evidence="1">NZFS 4037</strain>
    </source>
</reference>
<accession>A0A8J5J5X0</accession>
<dbReference type="Proteomes" id="UP000709295">
    <property type="component" value="Unassembled WGS sequence"/>
</dbReference>
<proteinExistence type="predicted"/>
<evidence type="ECO:0000313" key="1">
    <source>
        <dbReference type="EMBL" id="KAG6975615.1"/>
    </source>
</evidence>
<keyword evidence="2" id="KW-1185">Reference proteome</keyword>
<dbReference type="EMBL" id="JAENGY010000056">
    <property type="protein sequence ID" value="KAG6975615.1"/>
    <property type="molecule type" value="Genomic_DNA"/>
</dbReference>
<dbReference type="AlphaFoldDB" id="A0A8J5J5X0"/>